<dbReference type="SUPFAM" id="SSF75138">
    <property type="entry name" value="HprK N-terminal domain-like"/>
    <property type="match status" value="1"/>
</dbReference>
<dbReference type="InterPro" id="IPR010766">
    <property type="entry name" value="DRTGG"/>
</dbReference>
<dbReference type="Pfam" id="PF13500">
    <property type="entry name" value="AAA_26"/>
    <property type="match status" value="1"/>
</dbReference>
<dbReference type="EC" id="2.3.1.8" evidence="6"/>
<evidence type="ECO:0000256" key="11">
    <source>
        <dbReference type="ARBA" id="ARBA00031108"/>
    </source>
</evidence>
<dbReference type="PANTHER" id="PTHR43356">
    <property type="entry name" value="PHOSPHATE ACETYLTRANSFERASE"/>
    <property type="match status" value="1"/>
</dbReference>
<dbReference type="Pfam" id="PF07085">
    <property type="entry name" value="DRTGG"/>
    <property type="match status" value="1"/>
</dbReference>
<evidence type="ECO:0000313" key="15">
    <source>
        <dbReference type="EMBL" id="QEM82457.2"/>
    </source>
</evidence>
<evidence type="ECO:0000256" key="10">
    <source>
        <dbReference type="ARBA" id="ARBA00023315"/>
    </source>
</evidence>
<dbReference type="Gene3D" id="3.40.1390.20">
    <property type="entry name" value="HprK N-terminal domain-like"/>
    <property type="match status" value="1"/>
</dbReference>
<dbReference type="CDD" id="cd03109">
    <property type="entry name" value="DTBS"/>
    <property type="match status" value="1"/>
</dbReference>
<dbReference type="AlphaFoldDB" id="A0A856QR88"/>
<dbReference type="NCBIfam" id="NF007233">
    <property type="entry name" value="PRK09653.1"/>
    <property type="match status" value="1"/>
</dbReference>
<dbReference type="Gene3D" id="3.40.50.10950">
    <property type="match status" value="1"/>
</dbReference>
<dbReference type="EMBL" id="CP038437">
    <property type="protein sequence ID" value="QEM82457.2"/>
    <property type="molecule type" value="Genomic_DNA"/>
</dbReference>
<evidence type="ECO:0000256" key="12">
    <source>
        <dbReference type="SAM" id="MobiDB-lite"/>
    </source>
</evidence>
<dbReference type="FunFam" id="3.40.50.10750:FF:000001">
    <property type="entry name" value="Phosphate acetyltransferase"/>
    <property type="match status" value="1"/>
</dbReference>
<keyword evidence="9 15" id="KW-0808">Transferase</keyword>
<dbReference type="Proteomes" id="UP000324285">
    <property type="component" value="Chromosome"/>
</dbReference>
<evidence type="ECO:0000313" key="16">
    <source>
        <dbReference type="Proteomes" id="UP000324285"/>
    </source>
</evidence>
<dbReference type="NCBIfam" id="NF004167">
    <property type="entry name" value="PRK05632.1"/>
    <property type="match status" value="1"/>
</dbReference>
<feature type="domain" description="DRTGG" evidence="14">
    <location>
        <begin position="244"/>
        <end position="355"/>
    </location>
</feature>
<dbReference type="InterPro" id="IPR027417">
    <property type="entry name" value="P-loop_NTPase"/>
</dbReference>
<comment type="pathway">
    <text evidence="2">Metabolic intermediate biosynthesis; acetyl-CoA biosynthesis; acetyl-CoA from acetate: step 2/2.</text>
</comment>
<evidence type="ECO:0000256" key="2">
    <source>
        <dbReference type="ARBA" id="ARBA00004989"/>
    </source>
</evidence>
<organism evidence="15 16">
    <name type="scientific">Halomonas binhaiensis</name>
    <dbReference type="NCBI Taxonomy" id="2562282"/>
    <lineage>
        <taxon>Bacteria</taxon>
        <taxon>Pseudomonadati</taxon>
        <taxon>Pseudomonadota</taxon>
        <taxon>Gammaproteobacteria</taxon>
        <taxon>Oceanospirillales</taxon>
        <taxon>Halomonadaceae</taxon>
        <taxon>Halomonas</taxon>
    </lineage>
</organism>
<keyword evidence="16" id="KW-1185">Reference proteome</keyword>
<evidence type="ECO:0000259" key="13">
    <source>
        <dbReference type="Pfam" id="PF01515"/>
    </source>
</evidence>
<comment type="similarity">
    <text evidence="4">In the N-terminal section; belongs to the CobB/CobQ family.</text>
</comment>
<evidence type="ECO:0000256" key="3">
    <source>
        <dbReference type="ARBA" id="ARBA00008756"/>
    </source>
</evidence>
<feature type="region of interest" description="Disordered" evidence="12">
    <location>
        <begin position="185"/>
        <end position="215"/>
    </location>
</feature>
<dbReference type="InterPro" id="IPR028979">
    <property type="entry name" value="Ser_kin/Pase_Hpr-like_N_sf"/>
</dbReference>
<feature type="domain" description="Phosphate acetyl/butaryl transferase" evidence="13">
    <location>
        <begin position="401"/>
        <end position="715"/>
    </location>
</feature>
<dbReference type="Pfam" id="PF01515">
    <property type="entry name" value="PTA_PTB"/>
    <property type="match status" value="1"/>
</dbReference>
<evidence type="ECO:0000256" key="5">
    <source>
        <dbReference type="ARBA" id="ARBA00011643"/>
    </source>
</evidence>
<dbReference type="SUPFAM" id="SSF52540">
    <property type="entry name" value="P-loop containing nucleoside triphosphate hydrolases"/>
    <property type="match status" value="1"/>
</dbReference>
<keyword evidence="10 15" id="KW-0012">Acyltransferase</keyword>
<dbReference type="KEGG" id="hbh:E4T21_13560"/>
<dbReference type="UniPathway" id="UPA00340">
    <property type="reaction ID" value="UER00459"/>
</dbReference>
<dbReference type="InterPro" id="IPR004614">
    <property type="entry name" value="P_AcTrfase"/>
</dbReference>
<dbReference type="InterPro" id="IPR016475">
    <property type="entry name" value="P-Actrans_bac"/>
</dbReference>
<dbReference type="NCBIfam" id="TIGR00651">
    <property type="entry name" value="pta"/>
    <property type="match status" value="1"/>
</dbReference>
<dbReference type="PIRSF" id="PIRSF006107">
    <property type="entry name" value="PhpActrans_proteobac"/>
    <property type="match status" value="1"/>
</dbReference>
<dbReference type="GO" id="GO:0006085">
    <property type="term" value="P:acetyl-CoA biosynthetic process"/>
    <property type="evidence" value="ECO:0007669"/>
    <property type="project" value="UniProtKB-UniPathway"/>
</dbReference>
<protein>
    <recommendedName>
        <fullName evidence="7">Phosphate acetyltransferase</fullName>
        <ecNumber evidence="6">2.3.1.8</ecNumber>
    </recommendedName>
    <alternativeName>
        <fullName evidence="11">Phosphotransacetylase</fullName>
    </alternativeName>
</protein>
<comment type="similarity">
    <text evidence="3">In the C-terminal section; belongs to the phosphate acetyltransferase and butyryltransferase family.</text>
</comment>
<sequence length="732" mass="78352">MREPSTLLLVPIDPGVALTSACLGLLRSIDTLGLKAGFLQAVCQAPAGDDSAQRTRTLVSTSLGLDSPEPVPYHILENLVHRGDGDAMLELVVERHAHIAQPLDGHAPAIIVVEGLRPGLQASYALDVNAQLASALNAQVILVADGHTASPQQLIERLRLHRQRIDAYGTHYTQGVMLMRLPQTGEENTSERPQPKMAEAASESDAKSLQQHWQQQVASLTGQPLPLIAAVPYLASLSAPRTQDVAKALGARLLHEGDAHQRRVTGTALCARNAEHLLYALRPGMLIVTPADRDDTILATALAARNGVQLAGLLFTHGETPSDALIDFCRPALESGLPVLSVATDSYTTVAQLKDMPNHIPADDPDRAESVAHYVASHCDLDWLAQCVQHDVPRRLSPAAFRHKLVSMAQYQRRRIVLPEGNEPRTLEAAILCQNRGIADCVLLGKRQDIMEVAATRGLELPKELTILDPDEERSRFIAPMVERRKGKLNELTAEDQLQDSVVLGTMMLAEGEVDGLVSGAIHTTANTVRPAFQLIKSAPGYRQVSSVFFMLLPEQVVVYGDCAVNPDPDAETLAEIALQSAASAQAFGIEPRVAMISYSTGVSGSGADVDKVREATRIAKERAPHLAIDGPLQYDAAAIASVGQQKAPGSPVAGRATVFVFPDLNTGNTTYKAVQRSARVVSIGPMLQGLNKPVNDLSRGALVDDIVYTIALTAIQASQRADAHSGTAPSA</sequence>
<proteinExistence type="inferred from homology"/>
<evidence type="ECO:0000256" key="7">
    <source>
        <dbReference type="ARBA" id="ARBA00021528"/>
    </source>
</evidence>
<dbReference type="GO" id="GO:0008959">
    <property type="term" value="F:phosphate acetyltransferase activity"/>
    <property type="evidence" value="ECO:0007669"/>
    <property type="project" value="UniProtKB-EC"/>
</dbReference>
<evidence type="ECO:0000256" key="4">
    <source>
        <dbReference type="ARBA" id="ARBA00009786"/>
    </source>
</evidence>
<dbReference type="InterPro" id="IPR042112">
    <property type="entry name" value="P_AcTrfase_dom2"/>
</dbReference>
<comment type="subcellular location">
    <subcellularLocation>
        <location evidence="1">Cytoplasm</location>
    </subcellularLocation>
</comment>
<dbReference type="InterPro" id="IPR002505">
    <property type="entry name" value="PTA_PTB"/>
</dbReference>
<keyword evidence="8" id="KW-0963">Cytoplasm</keyword>
<dbReference type="Gene3D" id="3.40.50.10750">
    <property type="entry name" value="Isocitrate/Isopropylmalate dehydrogenase-like"/>
    <property type="match status" value="1"/>
</dbReference>
<dbReference type="SUPFAM" id="SSF53659">
    <property type="entry name" value="Isocitrate/Isopropylmalate dehydrogenase-like"/>
    <property type="match status" value="1"/>
</dbReference>
<accession>A0A856QR88</accession>
<evidence type="ECO:0000259" key="14">
    <source>
        <dbReference type="Pfam" id="PF07085"/>
    </source>
</evidence>
<dbReference type="InterPro" id="IPR050500">
    <property type="entry name" value="Phos_Acetyltrans/Butyryltrans"/>
</dbReference>
<evidence type="ECO:0000256" key="6">
    <source>
        <dbReference type="ARBA" id="ARBA00012707"/>
    </source>
</evidence>
<dbReference type="InterPro" id="IPR042113">
    <property type="entry name" value="P_AcTrfase_dom1"/>
</dbReference>
<evidence type="ECO:0000256" key="1">
    <source>
        <dbReference type="ARBA" id="ARBA00004496"/>
    </source>
</evidence>
<gene>
    <name evidence="15" type="primary">pta</name>
    <name evidence="15" type="ORF">E4T21_13560</name>
</gene>
<evidence type="ECO:0000256" key="8">
    <source>
        <dbReference type="ARBA" id="ARBA00022490"/>
    </source>
</evidence>
<dbReference type="GO" id="GO:0005737">
    <property type="term" value="C:cytoplasm"/>
    <property type="evidence" value="ECO:0007669"/>
    <property type="project" value="UniProtKB-SubCell"/>
</dbReference>
<name>A0A856QR88_9GAMM</name>
<reference evidence="15" key="1">
    <citation type="submission" date="2021-02" db="EMBL/GenBank/DDBJ databases">
        <title>Strain Y2R2, a novel species of the genus Halomonas.</title>
        <authorList>
            <person name="Huang H."/>
        </authorList>
    </citation>
    <scope>NUCLEOTIDE SEQUENCE</scope>
    <source>
        <strain evidence="15">Y2R2</strain>
    </source>
</reference>
<evidence type="ECO:0000256" key="9">
    <source>
        <dbReference type="ARBA" id="ARBA00022679"/>
    </source>
</evidence>
<comment type="subunit">
    <text evidence="5">Homohexamer.</text>
</comment>
<dbReference type="PANTHER" id="PTHR43356:SF3">
    <property type="entry name" value="PHOSPHATE ACETYLTRANSFERASE"/>
    <property type="match status" value="1"/>
</dbReference>